<evidence type="ECO:0000313" key="5">
    <source>
        <dbReference type="Proteomes" id="UP001187734"/>
    </source>
</evidence>
<dbReference type="SUPFAM" id="SSF51735">
    <property type="entry name" value="NAD(P)-binding Rossmann-fold domains"/>
    <property type="match status" value="1"/>
</dbReference>
<dbReference type="PRINTS" id="PR00081">
    <property type="entry name" value="GDHRDH"/>
</dbReference>
<comment type="similarity">
    <text evidence="1">Belongs to the short-chain dehydrogenases/reductases (SDR) family.</text>
</comment>
<dbReference type="PANTHER" id="PTHR24320">
    <property type="entry name" value="RETINOL DEHYDROGENASE"/>
    <property type="match status" value="1"/>
</dbReference>
<gene>
    <name evidence="4" type="ORF">FTOL_02328</name>
</gene>
<dbReference type="Proteomes" id="UP001187734">
    <property type="component" value="Unassembled WGS sequence"/>
</dbReference>
<evidence type="ECO:0000256" key="1">
    <source>
        <dbReference type="ARBA" id="ARBA00006484"/>
    </source>
</evidence>
<dbReference type="AlphaFoldDB" id="A0AAE8SEP9"/>
<accession>A0AAE8SEP9</accession>
<dbReference type="PANTHER" id="PTHR24320:SF252">
    <property type="entry name" value="DEHYDROGENASE_REDUCTASE FAMILY PROTEIN, PUTATIVE (AFU_ORTHOLOGUE AFUA_3G08550)-RELATED"/>
    <property type="match status" value="1"/>
</dbReference>
<evidence type="ECO:0000313" key="4">
    <source>
        <dbReference type="EMBL" id="SPJ72599.1"/>
    </source>
</evidence>
<organism evidence="4 5">
    <name type="scientific">Fusarium torulosum</name>
    <dbReference type="NCBI Taxonomy" id="33205"/>
    <lineage>
        <taxon>Eukaryota</taxon>
        <taxon>Fungi</taxon>
        <taxon>Dikarya</taxon>
        <taxon>Ascomycota</taxon>
        <taxon>Pezizomycotina</taxon>
        <taxon>Sordariomycetes</taxon>
        <taxon>Hypocreomycetidae</taxon>
        <taxon>Hypocreales</taxon>
        <taxon>Nectriaceae</taxon>
        <taxon>Fusarium</taxon>
    </lineage>
</organism>
<dbReference type="Gene3D" id="3.40.50.720">
    <property type="entry name" value="NAD(P)-binding Rossmann-like Domain"/>
    <property type="match status" value="1"/>
</dbReference>
<keyword evidence="2" id="KW-0521">NADP</keyword>
<proteinExistence type="inferred from homology"/>
<evidence type="ECO:0000256" key="3">
    <source>
        <dbReference type="ARBA" id="ARBA00023002"/>
    </source>
</evidence>
<dbReference type="Pfam" id="PF00106">
    <property type="entry name" value="adh_short"/>
    <property type="match status" value="1"/>
</dbReference>
<name>A0AAE8SEP9_9HYPO</name>
<protein>
    <recommendedName>
        <fullName evidence="6">Short-chain dehydrogenase</fullName>
    </recommendedName>
</protein>
<dbReference type="InterPro" id="IPR036291">
    <property type="entry name" value="NAD(P)-bd_dom_sf"/>
</dbReference>
<dbReference type="EMBL" id="ONZP01000070">
    <property type="protein sequence ID" value="SPJ72599.1"/>
    <property type="molecule type" value="Genomic_DNA"/>
</dbReference>
<evidence type="ECO:0000256" key="2">
    <source>
        <dbReference type="ARBA" id="ARBA00022857"/>
    </source>
</evidence>
<evidence type="ECO:0008006" key="6">
    <source>
        <dbReference type="Google" id="ProtNLM"/>
    </source>
</evidence>
<keyword evidence="3" id="KW-0560">Oxidoreductase</keyword>
<keyword evidence="5" id="KW-1185">Reference proteome</keyword>
<sequence>MSINHINDAPRFDGQTALVTGATNGLGRASSFELVKQGVETLIMGVRNVSQGETLKSELLALAPQVPVHVVQLQLDDFSSVVAFSNHVTSLTSRLDIDVLNAGVGGYDSKLSKSGHENIMQVNAYSNTLLVLELLPLLEQIAKERSRPSRLTWVGSFVQMDHGLTKKPLAPGVSVMNQLDDVNRLVKTRYQDSKLMTTFVVERLVSDVN</sequence>
<reference evidence="4" key="1">
    <citation type="submission" date="2018-03" db="EMBL/GenBank/DDBJ databases">
        <authorList>
            <person name="Guldener U."/>
        </authorList>
    </citation>
    <scope>NUCLEOTIDE SEQUENCE</scope>
</reference>
<dbReference type="InterPro" id="IPR002347">
    <property type="entry name" value="SDR_fam"/>
</dbReference>
<dbReference type="GO" id="GO:0016491">
    <property type="term" value="F:oxidoreductase activity"/>
    <property type="evidence" value="ECO:0007669"/>
    <property type="project" value="UniProtKB-KW"/>
</dbReference>
<comment type="caution">
    <text evidence="4">The sequence shown here is derived from an EMBL/GenBank/DDBJ whole genome shotgun (WGS) entry which is preliminary data.</text>
</comment>